<feature type="domain" description="Peptidase M16 C-terminal" evidence="7">
    <location>
        <begin position="199"/>
        <end position="374"/>
    </location>
</feature>
<gene>
    <name evidence="8" type="ORF">MNBD_ALPHA06-1299</name>
</gene>
<comment type="similarity">
    <text evidence="1">Belongs to the peptidase M16 family.</text>
</comment>
<evidence type="ECO:0000256" key="5">
    <source>
        <dbReference type="ARBA" id="ARBA00023049"/>
    </source>
</evidence>
<dbReference type="PANTHER" id="PTHR43690:SF17">
    <property type="entry name" value="PROTEIN YHJJ"/>
    <property type="match status" value="1"/>
</dbReference>
<dbReference type="InterPro" id="IPR050626">
    <property type="entry name" value="Peptidase_M16"/>
</dbReference>
<evidence type="ECO:0000256" key="2">
    <source>
        <dbReference type="ARBA" id="ARBA00022670"/>
    </source>
</evidence>
<dbReference type="GO" id="GO:0008237">
    <property type="term" value="F:metallopeptidase activity"/>
    <property type="evidence" value="ECO:0007669"/>
    <property type="project" value="UniProtKB-KW"/>
</dbReference>
<organism evidence="8">
    <name type="scientific">hydrothermal vent metagenome</name>
    <dbReference type="NCBI Taxonomy" id="652676"/>
    <lineage>
        <taxon>unclassified sequences</taxon>
        <taxon>metagenomes</taxon>
        <taxon>ecological metagenomes</taxon>
    </lineage>
</organism>
<reference evidence="8" key="1">
    <citation type="submission" date="2018-06" db="EMBL/GenBank/DDBJ databases">
        <authorList>
            <person name="Zhirakovskaya E."/>
        </authorList>
    </citation>
    <scope>NUCLEOTIDE SEQUENCE</scope>
</reference>
<evidence type="ECO:0000256" key="4">
    <source>
        <dbReference type="ARBA" id="ARBA00022833"/>
    </source>
</evidence>
<sequence length="544" mass="59307">MKRTTTLLAGLSASLLATTALAQMPDIDVSYDSFTMPNGLRVVVHEDRKAPIVAVSMWYGVGSKDEPEGKTGFAHLFEHLMFNGSENAPGEFFDPFEKVGATGMNGTTWLDRTNYFETVPTPALDMALWMESDRMGHLLGVIDQKVLDEQRGVVQNEKRQGDNNPYGMAQYRLQYGVFPKGHPYNHSTIGSMADLDAASLEDVKSWFNQYYGAANTILVLAGDIDTATAKQKVAKYFSDIKAGPSLPHMKSWVPVKNETIREVMTDQVPQARIYRQWAVPGRTTQDKAMLDLAASVLGSGKNSRFYKELVYDREIATNVSVNVQAHALASIFSITVTAKKGADLTEIETAIDRITAEFFAKGPTRSELARAKTKINASAVRGLESIGGFGGKAVTLAQGALYAGDPGFYKTRLKWLNEADSKSVQYAFRQWVGKPYYQLQVLPFGAYKTAKSDVDRSTGIPAVGELPDLTFPTVQEATLDNGLKLVFAERHAVPVVEIALQFDAGYGADQGNKLGTSSFAMSLLDEGAGKLSALELSGELESLG</sequence>
<evidence type="ECO:0000259" key="6">
    <source>
        <dbReference type="Pfam" id="PF00675"/>
    </source>
</evidence>
<feature type="domain" description="Peptidase M16 N-terminal" evidence="6">
    <location>
        <begin position="41"/>
        <end position="165"/>
    </location>
</feature>
<dbReference type="Pfam" id="PF00675">
    <property type="entry name" value="Peptidase_M16"/>
    <property type="match status" value="1"/>
</dbReference>
<feature type="non-terminal residue" evidence="8">
    <location>
        <position position="544"/>
    </location>
</feature>
<dbReference type="EMBL" id="UOEE01000244">
    <property type="protein sequence ID" value="VAV97320.1"/>
    <property type="molecule type" value="Genomic_DNA"/>
</dbReference>
<keyword evidence="4" id="KW-0862">Zinc</keyword>
<dbReference type="PANTHER" id="PTHR43690">
    <property type="entry name" value="NARDILYSIN"/>
    <property type="match status" value="1"/>
</dbReference>
<keyword evidence="3" id="KW-0378">Hydrolase</keyword>
<evidence type="ECO:0000256" key="1">
    <source>
        <dbReference type="ARBA" id="ARBA00007261"/>
    </source>
</evidence>
<dbReference type="GO" id="GO:0046872">
    <property type="term" value="F:metal ion binding"/>
    <property type="evidence" value="ECO:0007669"/>
    <property type="project" value="InterPro"/>
</dbReference>
<keyword evidence="5" id="KW-0482">Metalloprotease</keyword>
<evidence type="ECO:0000256" key="3">
    <source>
        <dbReference type="ARBA" id="ARBA00022801"/>
    </source>
</evidence>
<dbReference type="Gene3D" id="3.30.830.10">
    <property type="entry name" value="Metalloenzyme, LuxS/M16 peptidase-like"/>
    <property type="match status" value="3"/>
</dbReference>
<proteinExistence type="inferred from homology"/>
<dbReference type="AlphaFoldDB" id="A0A3B0RV22"/>
<dbReference type="SUPFAM" id="SSF63411">
    <property type="entry name" value="LuxS/MPP-like metallohydrolase"/>
    <property type="match status" value="3"/>
</dbReference>
<dbReference type="InterPro" id="IPR007863">
    <property type="entry name" value="Peptidase_M16_C"/>
</dbReference>
<keyword evidence="2 8" id="KW-0645">Protease</keyword>
<dbReference type="InterPro" id="IPR011765">
    <property type="entry name" value="Pept_M16_N"/>
</dbReference>
<name>A0A3B0RV22_9ZZZZ</name>
<protein>
    <submittedName>
        <fullName evidence="8">Zinc protease</fullName>
    </submittedName>
</protein>
<evidence type="ECO:0000313" key="8">
    <source>
        <dbReference type="EMBL" id="VAV97320.1"/>
    </source>
</evidence>
<dbReference type="InterPro" id="IPR011249">
    <property type="entry name" value="Metalloenz_LuxS/M16"/>
</dbReference>
<dbReference type="Pfam" id="PF05193">
    <property type="entry name" value="Peptidase_M16_C"/>
    <property type="match status" value="1"/>
</dbReference>
<evidence type="ECO:0000259" key="7">
    <source>
        <dbReference type="Pfam" id="PF05193"/>
    </source>
</evidence>
<dbReference type="GO" id="GO:0006508">
    <property type="term" value="P:proteolysis"/>
    <property type="evidence" value="ECO:0007669"/>
    <property type="project" value="UniProtKB-KW"/>
</dbReference>
<accession>A0A3B0RV22</accession>